<dbReference type="InterPro" id="IPR007278">
    <property type="entry name" value="DUF397"/>
</dbReference>
<dbReference type="Pfam" id="PF04149">
    <property type="entry name" value="DUF397"/>
    <property type="match status" value="1"/>
</dbReference>
<proteinExistence type="predicted"/>
<evidence type="ECO:0000313" key="2">
    <source>
        <dbReference type="EMBL" id="QVJ00963.1"/>
    </source>
</evidence>
<protein>
    <submittedName>
        <fullName evidence="2">DUF397 domain-containing protein</fullName>
    </submittedName>
</protein>
<dbReference type="KEGG" id="nec:KGD82_21910"/>
<evidence type="ECO:0000313" key="3">
    <source>
        <dbReference type="Proteomes" id="UP000682416"/>
    </source>
</evidence>
<accession>A0A975QJY2</accession>
<dbReference type="Proteomes" id="UP000682416">
    <property type="component" value="Chromosome"/>
</dbReference>
<dbReference type="RefSeq" id="WP_378740755.1">
    <property type="nucleotide sequence ID" value="NZ_CBDRIY010000003.1"/>
</dbReference>
<dbReference type="AlphaFoldDB" id="A0A975QJY2"/>
<keyword evidence="3" id="KW-1185">Reference proteome</keyword>
<sequence>MRLAVDDPVFRKSSYSTTAKECVEVADQRTRALVRDTQNRGLGSLAFPHAEWAALLGAARRPISACAGRSAGSR</sequence>
<name>A0A975QJY2_9ACTN</name>
<organism evidence="2 3">
    <name type="scientific">Nocardiopsis eucommiae</name>
    <dbReference type="NCBI Taxonomy" id="2831970"/>
    <lineage>
        <taxon>Bacteria</taxon>
        <taxon>Bacillati</taxon>
        <taxon>Actinomycetota</taxon>
        <taxon>Actinomycetes</taxon>
        <taxon>Streptosporangiales</taxon>
        <taxon>Nocardiopsidaceae</taxon>
        <taxon>Nocardiopsis</taxon>
    </lineage>
</organism>
<evidence type="ECO:0000259" key="1">
    <source>
        <dbReference type="Pfam" id="PF04149"/>
    </source>
</evidence>
<gene>
    <name evidence="2" type="ORF">KGD82_21910</name>
</gene>
<dbReference type="EMBL" id="CP074402">
    <property type="protein sequence ID" value="QVJ00963.1"/>
    <property type="molecule type" value="Genomic_DNA"/>
</dbReference>
<reference evidence="2" key="1">
    <citation type="submission" date="2021-05" db="EMBL/GenBank/DDBJ databases">
        <authorList>
            <person name="Kaiqin L."/>
            <person name="Jian G."/>
        </authorList>
    </citation>
    <scope>NUCLEOTIDE SEQUENCE</scope>
    <source>
        <strain evidence="2">HDS5</strain>
    </source>
</reference>
<feature type="domain" description="DUF397" evidence="1">
    <location>
        <begin position="10"/>
        <end position="60"/>
    </location>
</feature>